<keyword evidence="1 2" id="KW-0175">Coiled coil</keyword>
<sequence>MAETSKPTVNLDGHKNDAKLISKKVSIVLKQFHSSEERKDEKSKIVDKLNDSYTDFEQKLKLLKSSVNCKRDQGQLQNIIDLVEKMEGVDYQLKTERAYIADLEMKIQQVDSKRSVILKQKSKARKDPVYFQPNRTMIKKSIEVLKQKLHAASVQLSGESTKNVELREKIRSLMSERKCFNKNYNKLIEKLQKGKKILEDLYVSLKNADLARQNIMTKIETIGFKEEKQKKLQEEEALELEMHFKSENEWLNYYHTKIKSREKEEDEFKKIRRLTFLKYQFILGMNLELLCNIYGYHGFTDSINNSNTKNDVIKIIKRDDLEIEQLFKYVTQLRDELEALQEKVFTLVNETEEKLKEYEDIEFLQVTEKVALERKKQKQIESEFNMADDLMRNTRDMNRVYKGIEQLVKISKADVSPLLDLLGYQGKVTDFNYLLFLQALESRINFLMDIAYLSRSSANFTCDSFKPTRKIETPKTAYSRRSTILETKVTISRACPICHPSIRSRKSTLE</sequence>
<feature type="coiled-coil region" evidence="2">
    <location>
        <begin position="323"/>
        <end position="350"/>
    </location>
</feature>
<evidence type="ECO:0000256" key="1">
    <source>
        <dbReference type="ARBA" id="ARBA00023054"/>
    </source>
</evidence>
<feature type="coiled-coil region" evidence="2">
    <location>
        <begin position="163"/>
        <end position="208"/>
    </location>
</feature>
<dbReference type="EMBL" id="GEBQ01027617">
    <property type="protein sequence ID" value="JAT12360.1"/>
    <property type="molecule type" value="Transcribed_RNA"/>
</dbReference>
<organism evidence="4">
    <name type="scientific">Graphocephala atropunctata</name>
    <dbReference type="NCBI Taxonomy" id="36148"/>
    <lineage>
        <taxon>Eukaryota</taxon>
        <taxon>Metazoa</taxon>
        <taxon>Ecdysozoa</taxon>
        <taxon>Arthropoda</taxon>
        <taxon>Hexapoda</taxon>
        <taxon>Insecta</taxon>
        <taxon>Pterygota</taxon>
        <taxon>Neoptera</taxon>
        <taxon>Paraneoptera</taxon>
        <taxon>Hemiptera</taxon>
        <taxon>Auchenorrhyncha</taxon>
        <taxon>Membracoidea</taxon>
        <taxon>Cicadellidae</taxon>
        <taxon>Cicadellinae</taxon>
        <taxon>Cicadellini</taxon>
        <taxon>Graphocephala</taxon>
    </lineage>
</organism>
<accession>A0A1B6KLQ4</accession>
<evidence type="ECO:0000256" key="2">
    <source>
        <dbReference type="SAM" id="Coils"/>
    </source>
</evidence>
<proteinExistence type="predicted"/>
<protein>
    <recommendedName>
        <fullName evidence="3">ODAD1 central coiled coil region domain-containing protein</fullName>
    </recommendedName>
</protein>
<dbReference type="Pfam" id="PF21773">
    <property type="entry name" value="ODAD1_CC"/>
    <property type="match status" value="1"/>
</dbReference>
<dbReference type="AlphaFoldDB" id="A0A1B6KLQ4"/>
<dbReference type="PANTHER" id="PTHR21694:SF18">
    <property type="entry name" value="COILED-COIL DOMAIN-CONTAINING PROTEIN 63"/>
    <property type="match status" value="1"/>
</dbReference>
<dbReference type="PANTHER" id="PTHR21694">
    <property type="entry name" value="COILED-COIL DOMAIN-CONTAINING PROTEIN 63"/>
    <property type="match status" value="1"/>
</dbReference>
<feature type="domain" description="ODAD1 central coiled coil region" evidence="3">
    <location>
        <begin position="139"/>
        <end position="423"/>
    </location>
</feature>
<evidence type="ECO:0000313" key="4">
    <source>
        <dbReference type="EMBL" id="JAT12360.1"/>
    </source>
</evidence>
<dbReference type="InterPro" id="IPR049258">
    <property type="entry name" value="ODAD1_CC"/>
</dbReference>
<reference evidence="4" key="1">
    <citation type="submission" date="2015-11" db="EMBL/GenBank/DDBJ databases">
        <title>De novo transcriptome assembly of four potential Pierce s Disease insect vectors from Arizona vineyards.</title>
        <authorList>
            <person name="Tassone E.E."/>
        </authorList>
    </citation>
    <scope>NUCLEOTIDE SEQUENCE</scope>
</reference>
<dbReference type="InterPro" id="IPR051876">
    <property type="entry name" value="ODA-DC/CCD"/>
</dbReference>
<name>A0A1B6KLQ4_9HEMI</name>
<evidence type="ECO:0000259" key="3">
    <source>
        <dbReference type="Pfam" id="PF21773"/>
    </source>
</evidence>
<gene>
    <name evidence="4" type="ORF">g.30436</name>
</gene>